<evidence type="ECO:0000313" key="3">
    <source>
        <dbReference type="Proteomes" id="UP001200642"/>
    </source>
</evidence>
<keyword evidence="3" id="KW-1185">Reference proteome</keyword>
<dbReference type="Proteomes" id="UP001200642">
    <property type="component" value="Unassembled WGS sequence"/>
</dbReference>
<dbReference type="EMBL" id="JAIRBC010000042">
    <property type="protein sequence ID" value="MCG2462729.1"/>
    <property type="molecule type" value="Genomic_DNA"/>
</dbReference>
<dbReference type="Pfam" id="PF03435">
    <property type="entry name" value="Sacchrp_dh_NADP"/>
    <property type="match status" value="1"/>
</dbReference>
<dbReference type="AlphaFoldDB" id="A0AAE3EYX3"/>
<comment type="caution">
    <text evidence="2">The sequence shown here is derived from an EMBL/GenBank/DDBJ whole genome shotgun (WGS) entry which is preliminary data.</text>
</comment>
<proteinExistence type="predicted"/>
<dbReference type="SUPFAM" id="SSF51735">
    <property type="entry name" value="NAD(P)-binding Rossmann-fold domains"/>
    <property type="match status" value="1"/>
</dbReference>
<dbReference type="PANTHER" id="PTHR43781">
    <property type="entry name" value="SACCHAROPINE DEHYDROGENASE"/>
    <property type="match status" value="1"/>
</dbReference>
<dbReference type="RefSeq" id="WP_317903865.1">
    <property type="nucleotide sequence ID" value="NZ_JAIRBC010000042.1"/>
</dbReference>
<name>A0AAE3EYX3_9FLAO</name>
<accession>A0AAE3EYX3</accession>
<reference evidence="2" key="1">
    <citation type="submission" date="2023-02" db="EMBL/GenBank/DDBJ databases">
        <title>Genome of Flavobacteriaceae gen. nov. sp. strain F89.</title>
        <authorList>
            <person name="Wang Y."/>
        </authorList>
    </citation>
    <scope>NUCLEOTIDE SEQUENCE</scope>
    <source>
        <strain evidence="2">F89</strain>
    </source>
</reference>
<evidence type="ECO:0000259" key="1">
    <source>
        <dbReference type="Pfam" id="PF03435"/>
    </source>
</evidence>
<feature type="domain" description="Saccharopine dehydrogenase NADP binding" evidence="1">
    <location>
        <begin position="5"/>
        <end position="119"/>
    </location>
</feature>
<dbReference type="InterPro" id="IPR005097">
    <property type="entry name" value="Sacchrp_dh_NADP-bd"/>
</dbReference>
<gene>
    <name evidence="2" type="ORF">K8352_18345</name>
</gene>
<organism evidence="2 3">
    <name type="scientific">Cerina litoralis</name>
    <dbReference type="NCBI Taxonomy" id="2874477"/>
    <lineage>
        <taxon>Bacteria</taxon>
        <taxon>Pseudomonadati</taxon>
        <taxon>Bacteroidota</taxon>
        <taxon>Flavobacteriia</taxon>
        <taxon>Flavobacteriales</taxon>
        <taxon>Flavobacteriaceae</taxon>
        <taxon>Cerina</taxon>
    </lineage>
</organism>
<protein>
    <submittedName>
        <fullName evidence="2">Saccharopine dehydrogenase NADP-binding domain-containing protein</fullName>
    </submittedName>
</protein>
<sequence>MKGRILIYGATGYTGKLFTDYLLANNYKPILAARSNKVISLGKELNCETRIFDTDKVQDNLLDIDILVNLAGPFHKTQNGLIEACLKSKTHYLDIAGEYPEMVNAFQYDDDAKNKNILIIPAAGFGVVPTDIAAKMATDKIINPTHLTIAYATEGGASRGTLHTVLKDINMAGVIIRNGENEFAKPAMKTFKFQLDHKKFSATYNPWRADLFTAQKSTGVQNIETYTVFPGFIVKMMKGKLLWLRNLMLKRIINWMPEGPSAKQLKNGKTYILTIAKNEMGDESRVEIIGPEAYVFTMNCLLNLIEKIKTNTELRGVLTPSSFGVEIINKIEGISIR</sequence>
<dbReference type="InterPro" id="IPR036291">
    <property type="entry name" value="NAD(P)-bd_dom_sf"/>
</dbReference>
<dbReference type="Gene3D" id="3.40.50.720">
    <property type="entry name" value="NAD(P)-binding Rossmann-like Domain"/>
    <property type="match status" value="1"/>
</dbReference>
<evidence type="ECO:0000313" key="2">
    <source>
        <dbReference type="EMBL" id="MCG2462729.1"/>
    </source>
</evidence>
<dbReference type="PANTHER" id="PTHR43781:SF1">
    <property type="entry name" value="SACCHAROPINE DEHYDROGENASE"/>
    <property type="match status" value="1"/>
</dbReference>